<feature type="compositionally biased region" description="Acidic residues" evidence="1">
    <location>
        <begin position="119"/>
        <end position="133"/>
    </location>
</feature>
<dbReference type="Proteomes" id="UP001148838">
    <property type="component" value="Unassembled WGS sequence"/>
</dbReference>
<accession>A0ABQ8T3N0</accession>
<sequence>MAGLCEGGNEPPGSLKASNWLFNDAVSTIRLFSIVGIGGREIVFGEMRPRISHRLPDIGLTNGENLGKTQPSNQLKRELNPRPSAAPDWKTTPLQTELRRPITNLLHTLKAFLRCGGDRDEEDDDDDDDDDDGGGGGSGGGGGELLGCHRGCVLLGPRVCSTHEFKRRYIGDSEMIFGDITPRIRHRLPDICLTVGENIEETHPYKISPTGIRIQARTQSQSERKYVTAIHARETTEPFKFPSLSFSTTQTLPSIAGEPTPSRHAAGTCSAIHPSFFPLPAPAPKSIPGTEPSARRGADRRWATRRGAARRSEAVDPDPGSILVSQNGIRVDEDDVGIDLLGVLPFPHQRLYNLPLIA</sequence>
<reference evidence="2 3" key="1">
    <citation type="journal article" date="2022" name="Allergy">
        <title>Genome assembly and annotation of Periplaneta americana reveal a comprehensive cockroach allergen profile.</title>
        <authorList>
            <person name="Wang L."/>
            <person name="Xiong Q."/>
            <person name="Saelim N."/>
            <person name="Wang L."/>
            <person name="Nong W."/>
            <person name="Wan A.T."/>
            <person name="Shi M."/>
            <person name="Liu X."/>
            <person name="Cao Q."/>
            <person name="Hui J.H.L."/>
            <person name="Sookrung N."/>
            <person name="Leung T.F."/>
            <person name="Tungtrongchitr A."/>
            <person name="Tsui S.K.W."/>
        </authorList>
    </citation>
    <scope>NUCLEOTIDE SEQUENCE [LARGE SCALE GENOMIC DNA]</scope>
    <source>
        <strain evidence="2">PWHHKU_190912</strain>
    </source>
</reference>
<evidence type="ECO:0000256" key="1">
    <source>
        <dbReference type="SAM" id="MobiDB-lite"/>
    </source>
</evidence>
<feature type="compositionally biased region" description="Basic and acidic residues" evidence="1">
    <location>
        <begin position="293"/>
        <end position="302"/>
    </location>
</feature>
<feature type="compositionally biased region" description="Polar residues" evidence="1">
    <location>
        <begin position="62"/>
        <end position="74"/>
    </location>
</feature>
<evidence type="ECO:0000313" key="2">
    <source>
        <dbReference type="EMBL" id="KAJ4440510.1"/>
    </source>
</evidence>
<gene>
    <name evidence="2" type="ORF">ANN_08651</name>
</gene>
<protein>
    <submittedName>
        <fullName evidence="2">Uncharacterized protein</fullName>
    </submittedName>
</protein>
<comment type="caution">
    <text evidence="2">The sequence shown here is derived from an EMBL/GenBank/DDBJ whole genome shotgun (WGS) entry which is preliminary data.</text>
</comment>
<feature type="region of interest" description="Disordered" evidence="1">
    <location>
        <begin position="283"/>
        <end position="321"/>
    </location>
</feature>
<evidence type="ECO:0000313" key="3">
    <source>
        <dbReference type="Proteomes" id="UP001148838"/>
    </source>
</evidence>
<name>A0ABQ8T3N0_PERAM</name>
<feature type="region of interest" description="Disordered" evidence="1">
    <location>
        <begin position="117"/>
        <end position="141"/>
    </location>
</feature>
<feature type="region of interest" description="Disordered" evidence="1">
    <location>
        <begin position="55"/>
        <end position="92"/>
    </location>
</feature>
<organism evidence="2 3">
    <name type="scientific">Periplaneta americana</name>
    <name type="common">American cockroach</name>
    <name type="synonym">Blatta americana</name>
    <dbReference type="NCBI Taxonomy" id="6978"/>
    <lineage>
        <taxon>Eukaryota</taxon>
        <taxon>Metazoa</taxon>
        <taxon>Ecdysozoa</taxon>
        <taxon>Arthropoda</taxon>
        <taxon>Hexapoda</taxon>
        <taxon>Insecta</taxon>
        <taxon>Pterygota</taxon>
        <taxon>Neoptera</taxon>
        <taxon>Polyneoptera</taxon>
        <taxon>Dictyoptera</taxon>
        <taxon>Blattodea</taxon>
        <taxon>Blattoidea</taxon>
        <taxon>Blattidae</taxon>
        <taxon>Blattinae</taxon>
        <taxon>Periplaneta</taxon>
    </lineage>
</organism>
<dbReference type="EMBL" id="JAJSOF020000017">
    <property type="protein sequence ID" value="KAJ4440510.1"/>
    <property type="molecule type" value="Genomic_DNA"/>
</dbReference>
<keyword evidence="3" id="KW-1185">Reference proteome</keyword>
<proteinExistence type="predicted"/>